<reference evidence="1 2" key="1">
    <citation type="submission" date="2019-04" db="EMBL/GenBank/DDBJ databases">
        <authorList>
            <person name="Li M."/>
            <person name="Gao C."/>
        </authorList>
    </citation>
    <scope>NUCLEOTIDE SEQUENCE [LARGE SCALE GENOMIC DNA]</scope>
    <source>
        <strain evidence="1 2">BGMRC 2031</strain>
    </source>
</reference>
<sequence>MVPLVGVGVPPLSSLWEATSAAPATNATAPTPIAVAAPAPRPDAVAPAAPDDEVVVLVPGAAARA</sequence>
<accession>A0ABY2SI25</accession>
<organism evidence="1 2">
    <name type="scientific">Martelella alba</name>
    <dbReference type="NCBI Taxonomy" id="2590451"/>
    <lineage>
        <taxon>Bacteria</taxon>
        <taxon>Pseudomonadati</taxon>
        <taxon>Pseudomonadota</taxon>
        <taxon>Alphaproteobacteria</taxon>
        <taxon>Hyphomicrobiales</taxon>
        <taxon>Aurantimonadaceae</taxon>
        <taxon>Martelella</taxon>
    </lineage>
</organism>
<dbReference type="EMBL" id="SZPQ01000029">
    <property type="protein sequence ID" value="TKI04409.1"/>
    <property type="molecule type" value="Genomic_DNA"/>
</dbReference>
<proteinExistence type="predicted"/>
<name>A0ABY2SI25_9HYPH</name>
<protein>
    <submittedName>
        <fullName evidence="1">Uncharacterized protein</fullName>
    </submittedName>
</protein>
<evidence type="ECO:0000313" key="1">
    <source>
        <dbReference type="EMBL" id="TKI04409.1"/>
    </source>
</evidence>
<gene>
    <name evidence="1" type="ORF">FCN80_18210</name>
</gene>
<dbReference type="Proteomes" id="UP000305202">
    <property type="component" value="Unassembled WGS sequence"/>
</dbReference>
<comment type="caution">
    <text evidence="1">The sequence shown here is derived from an EMBL/GenBank/DDBJ whole genome shotgun (WGS) entry which is preliminary data.</text>
</comment>
<evidence type="ECO:0000313" key="2">
    <source>
        <dbReference type="Proteomes" id="UP000305202"/>
    </source>
</evidence>
<keyword evidence="2" id="KW-1185">Reference proteome</keyword>